<evidence type="ECO:0000313" key="7">
    <source>
        <dbReference type="Proteomes" id="UP000000628"/>
    </source>
</evidence>
<reference evidence="6 7" key="1">
    <citation type="journal article" date="2009" name="Stand. Genomic Sci.">
        <title>Complete genome sequence of Jonesia denitrificans type strain (Prevot 55134).</title>
        <authorList>
            <person name="Pukall R."/>
            <person name="Gehrich-Schroter G."/>
            <person name="Lapidus A."/>
            <person name="Nolan M."/>
            <person name="Glavina Del Rio T."/>
            <person name="Lucas S."/>
            <person name="Chen F."/>
            <person name="Tice H."/>
            <person name="Pitluck S."/>
            <person name="Cheng J.F."/>
            <person name="Copeland A."/>
            <person name="Saunders E."/>
            <person name="Brettin T."/>
            <person name="Detter J.C."/>
            <person name="Bruce D."/>
            <person name="Goodwin L."/>
            <person name="Pati A."/>
            <person name="Ivanova N."/>
            <person name="Mavromatis K."/>
            <person name="Ovchinnikova G."/>
            <person name="Chen A."/>
            <person name="Palaniappan K."/>
            <person name="Land M."/>
            <person name="Hauser L."/>
            <person name="Chang Y.J."/>
            <person name="Jeffries C.D."/>
            <person name="Chain P."/>
            <person name="Goker M."/>
            <person name="Bristow J."/>
            <person name="Eisen J.A."/>
            <person name="Markowitz V."/>
            <person name="Hugenholtz P."/>
            <person name="Kyrpides N.C."/>
            <person name="Klenk H.P."/>
            <person name="Han C."/>
        </authorList>
    </citation>
    <scope>NUCLEOTIDE SEQUENCE [LARGE SCALE GENOMIC DNA]</scope>
    <source>
        <strain evidence="7">ATCC 14870 / DSM 20603 / BCRC 15368 / CIP 55.134 / JCM 11481 / NBRC 15587 / NCTC 10816 / Prevot 55134</strain>
    </source>
</reference>
<evidence type="ECO:0000256" key="2">
    <source>
        <dbReference type="SAM" id="SignalP"/>
    </source>
</evidence>
<dbReference type="SUPFAM" id="SSF69318">
    <property type="entry name" value="Integrin alpha N-terminal domain"/>
    <property type="match status" value="1"/>
</dbReference>
<dbReference type="InterPro" id="IPR008979">
    <property type="entry name" value="Galactose-bd-like_sf"/>
</dbReference>
<dbReference type="Gene3D" id="2.60.120.430">
    <property type="entry name" value="Galactose-binding lectin"/>
    <property type="match status" value="1"/>
</dbReference>
<dbReference type="EMBL" id="CP001706">
    <property type="protein sequence ID" value="ACV07889.1"/>
    <property type="molecule type" value="Genomic_DNA"/>
</dbReference>
<dbReference type="Pfam" id="PF21348">
    <property type="entry name" value="RGL11_C"/>
    <property type="match status" value="1"/>
</dbReference>
<dbReference type="Gene3D" id="2.60.40.10">
    <property type="entry name" value="Immunoglobulins"/>
    <property type="match status" value="1"/>
</dbReference>
<dbReference type="InterPro" id="IPR049366">
    <property type="entry name" value="RGL11_C"/>
</dbReference>
<dbReference type="InterPro" id="IPR041624">
    <property type="entry name" value="RGI_lyase"/>
</dbReference>
<dbReference type="Proteomes" id="UP000000628">
    <property type="component" value="Chromosome"/>
</dbReference>
<dbReference type="CAZy" id="PL11">
    <property type="family name" value="Polysaccharide Lyase Family 11"/>
</dbReference>
<feature type="region of interest" description="Disordered" evidence="1">
    <location>
        <begin position="51"/>
        <end position="85"/>
    </location>
</feature>
<dbReference type="RefSeq" id="WP_015770518.1">
    <property type="nucleotide sequence ID" value="NC_013174.1"/>
</dbReference>
<dbReference type="eggNOG" id="COG3401">
    <property type="taxonomic scope" value="Bacteria"/>
</dbReference>
<dbReference type="PANTHER" id="PTHR43118">
    <property type="entry name" value="RHAMNOGALACTURONAN LYASE (EUROFUNG)"/>
    <property type="match status" value="1"/>
</dbReference>
<dbReference type="GO" id="GO:0005975">
    <property type="term" value="P:carbohydrate metabolic process"/>
    <property type="evidence" value="ECO:0007669"/>
    <property type="project" value="UniProtKB-ARBA"/>
</dbReference>
<feature type="region of interest" description="Disordered" evidence="1">
    <location>
        <begin position="576"/>
        <end position="609"/>
    </location>
</feature>
<feature type="domain" description="Rhamnogalacturonan lyase family 11 C-terminal" evidence="5">
    <location>
        <begin position="278"/>
        <end position="777"/>
    </location>
</feature>
<evidence type="ECO:0000259" key="3">
    <source>
        <dbReference type="Pfam" id="PF18370"/>
    </source>
</evidence>
<sequence length="787" mass="83702">MRSSPRQGRWHAFGAATATLALAGTSLIAVPASAAPVSLSFDFGTQSSPVASGYTRVSPDTTYSSSRGFGLTSSVDSRDRGAGSDDVRRDFVNATSIGFVADVPNGTYTVTTLSGDMIATSRTDFTIEGRAMGHGNAGRGSVTGVVHKDVVVTDGQLTLVASGSSPRLNAVTITGTATGGGTSPAGGREVERLDRGAVAVPHASRGNLVSWRLVADDPATVSFNVYRNGSKINSTPITDSTNWHDAGGTPASSYEIRSVINGKETAVATGLRVWGTGYRSVKLQKPAGGKTPDGVSFTYSANDASVGDLDGDGTYEMIVMWSPSNAKDNSQSGYTGEVFLDAYKLDGKRLWRISLGKNIRAGAHYSPYMVYDLNGDGRSEVVLRTADGTRDGQGTVIGDASKDYRSSKGYVLSGPEYLTLFDGLTGAAKSTINYVPERGKVSSWGDSYGNRVDRFLASVAYLDGKTPSVVFQRGYYTRTVVAAFDYKGGKLQQRWVFDSNNHSGTAGNGNHQQSVADVDADGKDEVILGALVLDDNGTVLHNTKAGHGDALHVGDFDPARPGMEIFMVHEDMNKSGNKGSTFRDGKTGKVLWSTPASSDTGRGTTGDIDPRHAGAESWAMSNPRYLMSAAGQQISSSTPAANFVVWWDGDLLREIGDHTYNSSLAAGVPTISKWNWNTNKSERLATFTGSLTNNTTKGTPALQADLFGDWREEVVYRSDDSAELRIYTTAIPTSHRFVTLMQDPTYRVAVAWQNSGYNQPPHTSFFLGEGMNTPPAPQVSFTGGKGR</sequence>
<dbReference type="AlphaFoldDB" id="C7QYP2"/>
<accession>C7QYP2</accession>
<feature type="compositionally biased region" description="Basic and acidic residues" evidence="1">
    <location>
        <begin position="76"/>
        <end position="85"/>
    </location>
</feature>
<dbReference type="Pfam" id="PF18370">
    <property type="entry name" value="RGI_lyase"/>
    <property type="match status" value="1"/>
</dbReference>
<evidence type="ECO:0000259" key="5">
    <source>
        <dbReference type="Pfam" id="PF21348"/>
    </source>
</evidence>
<dbReference type="STRING" id="471856.Jden_0215"/>
<dbReference type="SUPFAM" id="SSF49785">
    <property type="entry name" value="Galactose-binding domain-like"/>
    <property type="match status" value="1"/>
</dbReference>
<keyword evidence="7" id="KW-1185">Reference proteome</keyword>
<dbReference type="InterPro" id="IPR034641">
    <property type="entry name" value="RGL11"/>
</dbReference>
<evidence type="ECO:0000313" key="6">
    <source>
        <dbReference type="EMBL" id="ACV07889.1"/>
    </source>
</evidence>
<dbReference type="InterPro" id="IPR049033">
    <property type="entry name" value="AGA-YXIM_GBD"/>
</dbReference>
<feature type="compositionally biased region" description="Polar residues" evidence="1">
    <location>
        <begin position="58"/>
        <end position="75"/>
    </location>
</feature>
<dbReference type="OrthoDB" id="9802318at2"/>
<feature type="domain" description="Rhamnogalacturonan I lyase beta-sheet" evidence="3">
    <location>
        <begin position="188"/>
        <end position="274"/>
    </location>
</feature>
<dbReference type="KEGG" id="jde:Jden_0215"/>
<organism evidence="6 7">
    <name type="scientific">Jonesia denitrificans (strain ATCC 14870 / DSM 20603 / BCRC 15368 / CIP 55.134 / JCM 11481 / NBRC 15587 / NCTC 10816 / Prevot 55134)</name>
    <name type="common">Listeria denitrificans</name>
    <dbReference type="NCBI Taxonomy" id="471856"/>
    <lineage>
        <taxon>Bacteria</taxon>
        <taxon>Bacillati</taxon>
        <taxon>Actinomycetota</taxon>
        <taxon>Actinomycetes</taxon>
        <taxon>Micrococcales</taxon>
        <taxon>Jonesiaceae</taxon>
        <taxon>Jonesia</taxon>
    </lineage>
</organism>
<feature type="chain" id="PRO_5002983315" evidence="2">
    <location>
        <begin position="35"/>
        <end position="787"/>
    </location>
</feature>
<evidence type="ECO:0000259" key="4">
    <source>
        <dbReference type="Pfam" id="PF21254"/>
    </source>
</evidence>
<feature type="domain" description="Beta-agarase/YXIM esterase-like galactose-binding" evidence="4">
    <location>
        <begin position="40"/>
        <end position="161"/>
    </location>
</feature>
<gene>
    <name evidence="6" type="ordered locus">Jden_0215</name>
</gene>
<dbReference type="InterPro" id="IPR028994">
    <property type="entry name" value="Integrin_alpha_N"/>
</dbReference>
<dbReference type="PANTHER" id="PTHR43118:SF1">
    <property type="entry name" value="RHAMNOGALACTURONAN LYASE (EUROFUNG)"/>
    <property type="match status" value="1"/>
</dbReference>
<name>C7QYP2_JONDD</name>
<protein>
    <submittedName>
        <fullName evidence="6">Uncharacterized protein</fullName>
    </submittedName>
</protein>
<proteinExistence type="predicted"/>
<dbReference type="InterPro" id="IPR013783">
    <property type="entry name" value="Ig-like_fold"/>
</dbReference>
<evidence type="ECO:0000256" key="1">
    <source>
        <dbReference type="SAM" id="MobiDB-lite"/>
    </source>
</evidence>
<dbReference type="Pfam" id="PF21254">
    <property type="entry name" value="AGA-YXIM_GBD"/>
    <property type="match status" value="1"/>
</dbReference>
<keyword evidence="2" id="KW-0732">Signal</keyword>
<dbReference type="CDD" id="cd10318">
    <property type="entry name" value="RGL11"/>
    <property type="match status" value="1"/>
</dbReference>
<feature type="signal peptide" evidence="2">
    <location>
        <begin position="1"/>
        <end position="34"/>
    </location>
</feature>
<dbReference type="HOGENOM" id="CLU_002616_2_1_11"/>